<dbReference type="Gene3D" id="3.90.1150.10">
    <property type="entry name" value="Aspartate Aminotransferase, domain 1"/>
    <property type="match status" value="1"/>
</dbReference>
<name>T0QSZ8_SAPDV</name>
<dbReference type="InterPro" id="IPR015424">
    <property type="entry name" value="PyrdxlP-dep_Trfase"/>
</dbReference>
<dbReference type="RefSeq" id="XP_008605018.1">
    <property type="nucleotide sequence ID" value="XM_008606796.1"/>
</dbReference>
<dbReference type="PANTHER" id="PTHR42699:SF1">
    <property type="entry name" value="CYSTATHIONINE GAMMA-SYNTHASE-RELATED"/>
    <property type="match status" value="1"/>
</dbReference>
<dbReference type="GeneID" id="19942006"/>
<dbReference type="Pfam" id="PF01053">
    <property type="entry name" value="Cys_Met_Meta_PP"/>
    <property type="match status" value="1"/>
</dbReference>
<dbReference type="OrthoDB" id="10047078at2759"/>
<accession>T0QSZ8</accession>
<dbReference type="SUPFAM" id="SSF53383">
    <property type="entry name" value="PLP-dependent transferases"/>
    <property type="match status" value="1"/>
</dbReference>
<evidence type="ECO:0000313" key="5">
    <source>
        <dbReference type="Proteomes" id="UP000030762"/>
    </source>
</evidence>
<evidence type="ECO:0000256" key="2">
    <source>
        <dbReference type="ARBA" id="ARBA00022898"/>
    </source>
</evidence>
<organism evidence="4 5">
    <name type="scientific">Saprolegnia diclina (strain VS20)</name>
    <dbReference type="NCBI Taxonomy" id="1156394"/>
    <lineage>
        <taxon>Eukaryota</taxon>
        <taxon>Sar</taxon>
        <taxon>Stramenopiles</taxon>
        <taxon>Oomycota</taxon>
        <taxon>Saprolegniomycetes</taxon>
        <taxon>Saprolegniales</taxon>
        <taxon>Saprolegniaceae</taxon>
        <taxon>Saprolegnia</taxon>
    </lineage>
</organism>
<dbReference type="GO" id="GO:0019346">
    <property type="term" value="P:transsulfuration"/>
    <property type="evidence" value="ECO:0007669"/>
    <property type="project" value="InterPro"/>
</dbReference>
<dbReference type="InterPro" id="IPR015422">
    <property type="entry name" value="PyrdxlP-dep_Trfase_small"/>
</dbReference>
<evidence type="ECO:0000256" key="1">
    <source>
        <dbReference type="ARBA" id="ARBA00001933"/>
    </source>
</evidence>
<dbReference type="GO" id="GO:0003962">
    <property type="term" value="F:cystathionine gamma-synthase activity"/>
    <property type="evidence" value="ECO:0007669"/>
    <property type="project" value="TreeGrafter"/>
</dbReference>
<evidence type="ECO:0000313" key="4">
    <source>
        <dbReference type="EMBL" id="EQC41304.1"/>
    </source>
</evidence>
<dbReference type="PANTHER" id="PTHR42699">
    <property type="match status" value="1"/>
</dbReference>
<gene>
    <name evidence="4" type="ORF">SDRG_01279</name>
</gene>
<dbReference type="STRING" id="1156394.T0QSZ8"/>
<keyword evidence="2 3" id="KW-0663">Pyridoxal phosphate</keyword>
<sequence>MAVVPACLNAALGEPLPDDVHAVSVSMPKWSHVERYEQGCPELHASLRSGYPRFVYHGYVKDLNGWCTSKYAIDDESQTARVLPTQAVAKRCEAFLHRSFPDAAIDIIPLHACDAHAVVLPTIAAACFKAFWQHSGEITSSRLAEHVLDAASKGTPSASRMDNTPTHALLRNRIGSLYDVPSDHVNLYPSGMASIFAAFRLVQTLRGHLPGKTVLVGFPYLDTLKMLRRTEWSAGDVLFFPRGDAADLDAIDAIDHVHAIFTEFPSNPLLHSTDLPRLAAIAHRHNTVLVVDDTVGSYNVNVLRETNGHAADLVATSLTKIFSGTGTVMGGSLVVNPSSPLLSTLLQALHNDSFLYEDDAAALLRDSDDLETRLTRVNATAATIASRLEAHPKVERIFYPKYVDTAAYEHFNLAAAATDAHGPLLSVVLHGGQAAAKAFYDALTFAKGPSLGTNFTLSCPYTLLAHYDELDYVESCGVPRDLIRISIGLEAMDEIWAILDAAFACC</sequence>
<dbReference type="AlphaFoldDB" id="T0QSZ8"/>
<evidence type="ECO:0000256" key="3">
    <source>
        <dbReference type="RuleBase" id="RU362118"/>
    </source>
</evidence>
<protein>
    <recommendedName>
        <fullName evidence="6">Cystathionine gamma-synthase</fullName>
    </recommendedName>
</protein>
<dbReference type="EMBL" id="JH767134">
    <property type="protein sequence ID" value="EQC41304.1"/>
    <property type="molecule type" value="Genomic_DNA"/>
</dbReference>
<evidence type="ECO:0008006" key="6">
    <source>
        <dbReference type="Google" id="ProtNLM"/>
    </source>
</evidence>
<dbReference type="OMA" id="KVAKRCR"/>
<dbReference type="InterPro" id="IPR051750">
    <property type="entry name" value="Trans-sulfuration_enzymes"/>
</dbReference>
<dbReference type="GO" id="GO:0030170">
    <property type="term" value="F:pyridoxal phosphate binding"/>
    <property type="evidence" value="ECO:0007669"/>
    <property type="project" value="InterPro"/>
</dbReference>
<dbReference type="InParanoid" id="T0QSZ8"/>
<reference evidence="4 5" key="1">
    <citation type="submission" date="2012-04" db="EMBL/GenBank/DDBJ databases">
        <title>The Genome Sequence of Saprolegnia declina VS20.</title>
        <authorList>
            <consortium name="The Broad Institute Genome Sequencing Platform"/>
            <person name="Russ C."/>
            <person name="Nusbaum C."/>
            <person name="Tyler B."/>
            <person name="van West P."/>
            <person name="Dieguez-Uribeondo J."/>
            <person name="de Bruijn I."/>
            <person name="Tripathy S."/>
            <person name="Jiang R."/>
            <person name="Young S.K."/>
            <person name="Zeng Q."/>
            <person name="Gargeya S."/>
            <person name="Fitzgerald M."/>
            <person name="Haas B."/>
            <person name="Abouelleil A."/>
            <person name="Alvarado L."/>
            <person name="Arachchi H.M."/>
            <person name="Berlin A."/>
            <person name="Chapman S.B."/>
            <person name="Goldberg J."/>
            <person name="Griggs A."/>
            <person name="Gujja S."/>
            <person name="Hansen M."/>
            <person name="Howarth C."/>
            <person name="Imamovic A."/>
            <person name="Larimer J."/>
            <person name="McCowen C."/>
            <person name="Montmayeur A."/>
            <person name="Murphy C."/>
            <person name="Neiman D."/>
            <person name="Pearson M."/>
            <person name="Priest M."/>
            <person name="Roberts A."/>
            <person name="Saif S."/>
            <person name="Shea T."/>
            <person name="Sisk P."/>
            <person name="Sykes S."/>
            <person name="Wortman J."/>
            <person name="Nusbaum C."/>
            <person name="Birren B."/>
        </authorList>
    </citation>
    <scope>NUCLEOTIDE SEQUENCE [LARGE SCALE GENOMIC DNA]</scope>
    <source>
        <strain evidence="4 5">VS20</strain>
    </source>
</reference>
<dbReference type="InterPro" id="IPR015421">
    <property type="entry name" value="PyrdxlP-dep_Trfase_major"/>
</dbReference>
<dbReference type="InterPro" id="IPR000277">
    <property type="entry name" value="Cys/Met-Metab_PyrdxlP-dep_enz"/>
</dbReference>
<keyword evidence="5" id="KW-1185">Reference proteome</keyword>
<dbReference type="eggNOG" id="KOG0053">
    <property type="taxonomic scope" value="Eukaryota"/>
</dbReference>
<proteinExistence type="inferred from homology"/>
<comment type="similarity">
    <text evidence="3">Belongs to the trans-sulfuration enzymes family.</text>
</comment>
<dbReference type="Gene3D" id="3.40.640.10">
    <property type="entry name" value="Type I PLP-dependent aspartate aminotransferase-like (Major domain)"/>
    <property type="match status" value="1"/>
</dbReference>
<dbReference type="Proteomes" id="UP000030762">
    <property type="component" value="Unassembled WGS sequence"/>
</dbReference>
<comment type="cofactor">
    <cofactor evidence="1 3">
        <name>pyridoxal 5'-phosphate</name>
        <dbReference type="ChEBI" id="CHEBI:597326"/>
    </cofactor>
</comment>
<dbReference type="VEuPathDB" id="FungiDB:SDRG_01279"/>